<dbReference type="RefSeq" id="WP_153420518.1">
    <property type="nucleotide sequence ID" value="NZ_WFLM01000003.1"/>
</dbReference>
<gene>
    <name evidence="1" type="ORF">GCL60_09700</name>
</gene>
<keyword evidence="2" id="KW-1185">Reference proteome</keyword>
<proteinExistence type="predicted"/>
<dbReference type="AlphaFoldDB" id="A0A6N6VWQ7"/>
<name>A0A6N6VWQ7_9BACT</name>
<organism evidence="1 2">
    <name type="scientific">Silvanigrella paludirubra</name>
    <dbReference type="NCBI Taxonomy" id="2499159"/>
    <lineage>
        <taxon>Bacteria</taxon>
        <taxon>Pseudomonadati</taxon>
        <taxon>Bdellovibrionota</taxon>
        <taxon>Oligoflexia</taxon>
        <taxon>Silvanigrellales</taxon>
        <taxon>Silvanigrellaceae</taxon>
        <taxon>Silvanigrella</taxon>
    </lineage>
</organism>
<dbReference type="Proteomes" id="UP000437748">
    <property type="component" value="Unassembled WGS sequence"/>
</dbReference>
<protein>
    <submittedName>
        <fullName evidence="1">Uncharacterized protein</fullName>
    </submittedName>
</protein>
<evidence type="ECO:0000313" key="2">
    <source>
        <dbReference type="Proteomes" id="UP000437748"/>
    </source>
</evidence>
<reference evidence="1 2" key="1">
    <citation type="submission" date="2019-10" db="EMBL/GenBank/DDBJ databases">
        <title>New species of Slilvanegrellaceae.</title>
        <authorList>
            <person name="Pitt A."/>
            <person name="Hahn M.W."/>
        </authorList>
    </citation>
    <scope>NUCLEOTIDE SEQUENCE [LARGE SCALE GENOMIC DNA]</scope>
    <source>
        <strain evidence="1 2">SP-Ram-0.45-NSY-1</strain>
    </source>
</reference>
<comment type="caution">
    <text evidence="1">The sequence shown here is derived from an EMBL/GenBank/DDBJ whole genome shotgun (WGS) entry which is preliminary data.</text>
</comment>
<evidence type="ECO:0000313" key="1">
    <source>
        <dbReference type="EMBL" id="KAB8039119.1"/>
    </source>
</evidence>
<dbReference type="Gene3D" id="3.40.50.450">
    <property type="match status" value="1"/>
</dbReference>
<dbReference type="OrthoDB" id="5180013at2"/>
<dbReference type="EMBL" id="WFLM01000003">
    <property type="protein sequence ID" value="KAB8039119.1"/>
    <property type="molecule type" value="Genomic_DNA"/>
</dbReference>
<sequence length="365" mass="42905">MNSCKICNNNSNDIQEITLTTHQGIRVQGCMICGEYVLMGGPLAIPQYYQNLPQFKANMVYYNVKNKINKKITYWFLNNENKNNFPDLNENISCQSLEEVKNLNVIQSKKYIDILKIFNKKIDDSKIGAFDFFKVELCDLYLCKLTSVKEYLIILDYLIKKSFIILNNIDFISFRDSYMNNVERWNNNSSLINKFLNDNHEISLTIEAYQLIEEEIKFNKSNKVFIAMKFCSNQNQYIEAVNQACNAVNHDLIASTVSQFHNDNITFRIFNEIRESRFVIADFTPDIDGTNYTEEFMKYKTDGSYFEAGYAYGLGKDVIYTVRKDIFEKRFLHFDISQINFVVWEDYEKLKEKLIDRIRASIILS</sequence>
<accession>A0A6N6VWQ7</accession>